<feature type="transmembrane region" description="Helical" evidence="2">
    <location>
        <begin position="107"/>
        <end position="126"/>
    </location>
</feature>
<organism evidence="3 4">
    <name type="scientific">Microbotryum intermedium</name>
    <dbReference type="NCBI Taxonomy" id="269621"/>
    <lineage>
        <taxon>Eukaryota</taxon>
        <taxon>Fungi</taxon>
        <taxon>Dikarya</taxon>
        <taxon>Basidiomycota</taxon>
        <taxon>Pucciniomycotina</taxon>
        <taxon>Microbotryomycetes</taxon>
        <taxon>Microbotryales</taxon>
        <taxon>Microbotryaceae</taxon>
        <taxon>Microbotryum</taxon>
    </lineage>
</organism>
<keyword evidence="2" id="KW-0812">Transmembrane</keyword>
<feature type="region of interest" description="Disordered" evidence="1">
    <location>
        <begin position="180"/>
        <end position="315"/>
    </location>
</feature>
<gene>
    <name evidence="3" type="ORF">BQ2448_356</name>
</gene>
<dbReference type="Proteomes" id="UP000198372">
    <property type="component" value="Unassembled WGS sequence"/>
</dbReference>
<feature type="compositionally biased region" description="Acidic residues" evidence="1">
    <location>
        <begin position="228"/>
        <end position="242"/>
    </location>
</feature>
<protein>
    <submittedName>
        <fullName evidence="3">BQ2448_356 protein</fullName>
    </submittedName>
</protein>
<sequence length="789" mass="87767">MVVSQCNSPSPTGSAPSTSPTSQFHRRALSTSARVFFPSITTPSMRSPPTTPPRRTRTSGSVSFRYVNESPTNAALLRKTRRRKSAARVFEKLWHWLKHHGSTRPSLLLTLLTCLIVAFWMYSLAWTPRPGVTDELSGWARIASKVHPNSWSPSSSDTFRFKAHTQVNTPSVAEIALAETAQDDDVSEAVPEPRRPNGGPQRIDIPAKPTGDYSSSDKRLPQNVHPVDEDEVEDNDAEEAIEEGTKEGSAKGTSDEADRHDGGDRDWDHHDHDHDHKHDREEQNPDTEADTDSNEGKNAEDDDQEDVVDETDAEHLEQELEDVVAAAAVAAAAGTRPVIEVVPLKPQLEDDRKFLFVAWIGEQETKAQLHLYQLGLLAVALNRTLVLPQVHKSRFSTCYSSPFSLYYAIDTLDGFNIPWITHDDFLVLAHRESHNQKSEASAKTGQLVGMVRGKQVSADAAIIPLNELCLAKLGLEFEAYEPKAFFRNHGAAKIDREGIEFAQTMIEDLQAPDPNTGTTADVIVIQYNLRHQILTPGLVRPYQVSESKPVRKYQYFQYSPHWTLLGQQMAQTLWPFIAVHWRTETVTVDVLRPCGLALIALVKEAVAKRPEVKTVYFAMDYPIEVWFDGVGPGRKFSAHSGSMTKTITPDHHVAFRGFVEDWQREFGDKVKMTSFKQVLGNVELDKDLQALLGVGANQRQADFDRLDAAIVGIVDKNILAKAEVFLAGSPPVGKNALAKYCAKNSQFTEQVIDGRATAIKKQGSSSMASSEGQLWNAVDRFARTPRQRT</sequence>
<evidence type="ECO:0000256" key="2">
    <source>
        <dbReference type="SAM" id="Phobius"/>
    </source>
</evidence>
<feature type="compositionally biased region" description="Acidic residues" evidence="1">
    <location>
        <begin position="300"/>
        <end position="312"/>
    </location>
</feature>
<dbReference type="AlphaFoldDB" id="A0A238F5B6"/>
<keyword evidence="2" id="KW-0472">Membrane</keyword>
<feature type="compositionally biased region" description="Acidic residues" evidence="1">
    <location>
        <begin position="284"/>
        <end position="293"/>
    </location>
</feature>
<keyword evidence="2" id="KW-1133">Transmembrane helix</keyword>
<keyword evidence="4" id="KW-1185">Reference proteome</keyword>
<accession>A0A238F5B6</accession>
<evidence type="ECO:0000256" key="1">
    <source>
        <dbReference type="SAM" id="MobiDB-lite"/>
    </source>
</evidence>
<feature type="region of interest" description="Disordered" evidence="1">
    <location>
        <begin position="1"/>
        <end position="24"/>
    </location>
</feature>
<evidence type="ECO:0000313" key="4">
    <source>
        <dbReference type="Proteomes" id="UP000198372"/>
    </source>
</evidence>
<feature type="compositionally biased region" description="Low complexity" evidence="1">
    <location>
        <begin position="39"/>
        <end position="48"/>
    </location>
</feature>
<name>A0A238F5B6_9BASI</name>
<dbReference type="EMBL" id="FMSP01000003">
    <property type="protein sequence ID" value="SCV68235.1"/>
    <property type="molecule type" value="Genomic_DNA"/>
</dbReference>
<dbReference type="Gene3D" id="3.40.50.11350">
    <property type="match status" value="1"/>
</dbReference>
<dbReference type="OrthoDB" id="2020419at2759"/>
<reference evidence="4" key="1">
    <citation type="submission" date="2016-09" db="EMBL/GenBank/DDBJ databases">
        <authorList>
            <person name="Jeantristanb JTB J.-T."/>
            <person name="Ricardo R."/>
        </authorList>
    </citation>
    <scope>NUCLEOTIDE SEQUENCE [LARGE SCALE GENOMIC DNA]</scope>
</reference>
<feature type="compositionally biased region" description="Basic and acidic residues" evidence="1">
    <location>
        <begin position="243"/>
        <end position="283"/>
    </location>
</feature>
<feature type="compositionally biased region" description="Low complexity" evidence="1">
    <location>
        <begin position="8"/>
        <end position="22"/>
    </location>
</feature>
<feature type="region of interest" description="Disordered" evidence="1">
    <location>
        <begin position="39"/>
        <end position="59"/>
    </location>
</feature>
<evidence type="ECO:0000313" key="3">
    <source>
        <dbReference type="EMBL" id="SCV68235.1"/>
    </source>
</evidence>
<proteinExistence type="predicted"/>